<accession>A0A1H5PET9</accession>
<organism evidence="1 2">
    <name type="scientific">Arthrobacter alpinus</name>
    <dbReference type="NCBI Taxonomy" id="656366"/>
    <lineage>
        <taxon>Bacteria</taxon>
        <taxon>Bacillati</taxon>
        <taxon>Actinomycetota</taxon>
        <taxon>Actinomycetes</taxon>
        <taxon>Micrococcales</taxon>
        <taxon>Micrococcaceae</taxon>
        <taxon>Arthrobacter</taxon>
    </lineage>
</organism>
<proteinExistence type="predicted"/>
<dbReference type="EMBL" id="FNTV01000002">
    <property type="protein sequence ID" value="SEF11591.1"/>
    <property type="molecule type" value="Genomic_DNA"/>
</dbReference>
<dbReference type="AlphaFoldDB" id="A0A1H5PET9"/>
<name>A0A1H5PET9_9MICC</name>
<gene>
    <name evidence="1" type="ORF">SAMN04489740_4120</name>
</gene>
<protein>
    <submittedName>
        <fullName evidence="1">Uncharacterized protein</fullName>
    </submittedName>
</protein>
<sequence length="261" mass="29390">MRESDKAPFAHMESREADLEGWRVRAQRSEVPERGSELQLDDAGFDEHPISEMARISLISAGEHLRLAWTAILAGQLYPIAHFTTLRSALLAASQAVYILGPDEGSVRRGRGLAAVAESYKRARQFHKETLKHPDLTDGERQEIEAHVEWLTTRLGETRQAGAEISMNITDDVIPYASKLVYGMSKERELGVNLLWRKLSGDAHALTWAMAQRTTFRSARAGQILSEGIVWGTLEEVSQPFEASFQILKRGWSLYDQRCEK</sequence>
<reference evidence="1 2" key="1">
    <citation type="submission" date="2016-10" db="EMBL/GenBank/DDBJ databases">
        <authorList>
            <person name="de Groot N.N."/>
        </authorList>
    </citation>
    <scope>NUCLEOTIDE SEQUENCE [LARGE SCALE GENOMIC DNA]</scope>
    <source>
        <strain evidence="1 2">DSM 22274</strain>
    </source>
</reference>
<evidence type="ECO:0000313" key="2">
    <source>
        <dbReference type="Proteomes" id="UP000182725"/>
    </source>
</evidence>
<dbReference type="Proteomes" id="UP000182725">
    <property type="component" value="Unassembled WGS sequence"/>
</dbReference>
<evidence type="ECO:0000313" key="1">
    <source>
        <dbReference type="EMBL" id="SEF11591.1"/>
    </source>
</evidence>